<dbReference type="AlphaFoldDB" id="A0AAX6ET31"/>
<sequence>MSSVASDIGSYHLESKEIPIEPSCFPYKTQDEPYVMLASCLSFFRKKVHLLLWLMPWLRDEYNALNA</sequence>
<protein>
    <submittedName>
        <fullName evidence="1">Beta-glucosidase 25</fullName>
    </submittedName>
</protein>
<name>A0AAX6ET31_IRIPA</name>
<reference evidence="1" key="2">
    <citation type="submission" date="2023-04" db="EMBL/GenBank/DDBJ databases">
        <authorList>
            <person name="Bruccoleri R.E."/>
            <person name="Oakeley E.J."/>
            <person name="Faust A.-M."/>
            <person name="Dessus-Babus S."/>
            <person name="Altorfer M."/>
            <person name="Burckhardt D."/>
            <person name="Oertli M."/>
            <person name="Naumann U."/>
            <person name="Petersen F."/>
            <person name="Wong J."/>
        </authorList>
    </citation>
    <scope>NUCLEOTIDE SEQUENCE</scope>
    <source>
        <strain evidence="1">GSM-AAB239-AS_SAM_17_03QT</strain>
        <tissue evidence="1">Leaf</tissue>
    </source>
</reference>
<dbReference type="EMBL" id="JANAVB010021600">
    <property type="protein sequence ID" value="KAJ6825472.1"/>
    <property type="molecule type" value="Genomic_DNA"/>
</dbReference>
<gene>
    <name evidence="1" type="ORF">M6B38_173525</name>
    <name evidence="2" type="ORF">M6B38_376315</name>
</gene>
<evidence type="ECO:0000313" key="2">
    <source>
        <dbReference type="EMBL" id="KAJ6825472.1"/>
    </source>
</evidence>
<evidence type="ECO:0000313" key="3">
    <source>
        <dbReference type="Proteomes" id="UP001140949"/>
    </source>
</evidence>
<evidence type="ECO:0000313" key="1">
    <source>
        <dbReference type="EMBL" id="KAJ6807118.1"/>
    </source>
</evidence>
<proteinExistence type="predicted"/>
<accession>A0AAX6ET31</accession>
<comment type="caution">
    <text evidence="1">The sequence shown here is derived from an EMBL/GenBank/DDBJ whole genome shotgun (WGS) entry which is preliminary data.</text>
</comment>
<dbReference type="EMBL" id="JANAVB010034218">
    <property type="protein sequence ID" value="KAJ6807118.1"/>
    <property type="molecule type" value="Genomic_DNA"/>
</dbReference>
<organism evidence="1 3">
    <name type="scientific">Iris pallida</name>
    <name type="common">Sweet iris</name>
    <dbReference type="NCBI Taxonomy" id="29817"/>
    <lineage>
        <taxon>Eukaryota</taxon>
        <taxon>Viridiplantae</taxon>
        <taxon>Streptophyta</taxon>
        <taxon>Embryophyta</taxon>
        <taxon>Tracheophyta</taxon>
        <taxon>Spermatophyta</taxon>
        <taxon>Magnoliopsida</taxon>
        <taxon>Liliopsida</taxon>
        <taxon>Asparagales</taxon>
        <taxon>Iridaceae</taxon>
        <taxon>Iridoideae</taxon>
        <taxon>Irideae</taxon>
        <taxon>Iris</taxon>
    </lineage>
</organism>
<keyword evidence="3" id="KW-1185">Reference proteome</keyword>
<dbReference type="Proteomes" id="UP001140949">
    <property type="component" value="Unassembled WGS sequence"/>
</dbReference>
<reference evidence="1" key="1">
    <citation type="journal article" date="2023" name="GigaByte">
        <title>Genome assembly of the bearded iris, Iris pallida Lam.</title>
        <authorList>
            <person name="Bruccoleri R.E."/>
            <person name="Oakeley E.J."/>
            <person name="Faust A.M.E."/>
            <person name="Altorfer M."/>
            <person name="Dessus-Babus S."/>
            <person name="Burckhardt D."/>
            <person name="Oertli M."/>
            <person name="Naumann U."/>
            <person name="Petersen F."/>
            <person name="Wong J."/>
        </authorList>
    </citation>
    <scope>NUCLEOTIDE SEQUENCE</scope>
    <source>
        <strain evidence="1">GSM-AAB239-AS_SAM_17_03QT</strain>
    </source>
</reference>